<dbReference type="Gene3D" id="3.30.420.10">
    <property type="entry name" value="Ribonuclease H-like superfamily/Ribonuclease H"/>
    <property type="match status" value="1"/>
</dbReference>
<feature type="non-terminal residue" evidence="1">
    <location>
        <position position="216"/>
    </location>
</feature>
<dbReference type="EMBL" id="KI396629">
    <property type="protein sequence ID" value="ERM97013.1"/>
    <property type="molecule type" value="Genomic_DNA"/>
</dbReference>
<evidence type="ECO:0000313" key="2">
    <source>
        <dbReference type="Proteomes" id="UP000017836"/>
    </source>
</evidence>
<evidence type="ECO:0000313" key="1">
    <source>
        <dbReference type="EMBL" id="ERM97013.1"/>
    </source>
</evidence>
<organism evidence="1 2">
    <name type="scientific">Amborella trichopoda</name>
    <dbReference type="NCBI Taxonomy" id="13333"/>
    <lineage>
        <taxon>Eukaryota</taxon>
        <taxon>Viridiplantae</taxon>
        <taxon>Streptophyta</taxon>
        <taxon>Embryophyta</taxon>
        <taxon>Tracheophyta</taxon>
        <taxon>Spermatophyta</taxon>
        <taxon>Magnoliopsida</taxon>
        <taxon>Amborellales</taxon>
        <taxon>Amborellaceae</taxon>
        <taxon>Amborella</taxon>
    </lineage>
</organism>
<dbReference type="AlphaFoldDB" id="U5CUV5"/>
<dbReference type="GO" id="GO:0003676">
    <property type="term" value="F:nucleic acid binding"/>
    <property type="evidence" value="ECO:0007669"/>
    <property type="project" value="InterPro"/>
</dbReference>
<dbReference type="InterPro" id="IPR036397">
    <property type="entry name" value="RNaseH_sf"/>
</dbReference>
<reference evidence="2" key="1">
    <citation type="journal article" date="2013" name="Science">
        <title>The Amborella genome and the evolution of flowering plants.</title>
        <authorList>
            <consortium name="Amborella Genome Project"/>
        </authorList>
    </citation>
    <scope>NUCLEOTIDE SEQUENCE [LARGE SCALE GENOMIC DNA]</scope>
</reference>
<protein>
    <submittedName>
        <fullName evidence="1">Uncharacterized protein</fullName>
    </submittedName>
</protein>
<dbReference type="Proteomes" id="UP000017836">
    <property type="component" value="Unassembled WGS sequence"/>
</dbReference>
<sequence>MGYYPDRMLRHFSYVQTIPLPVPQGSALGIPIEHNVRDRENFFNQVWERRFDYTIQNHMQGIWAVELHMIGPPLYMQLPDWTDWTDRSTIRLNERTANEALAKVNTRNAAIRTLSSKILIEGDSILAISCLNRKCHIGWRMMRATYGNWALLRRKTWAANHVYREANGEADALAAHAMRKTRINQHIGSVRTLQSLVDSLSRMQRVLLDTDWIEAH</sequence>
<proteinExistence type="predicted"/>
<gene>
    <name evidence="1" type="ORF">AMTR_s03187p00005950</name>
</gene>
<accession>U5CUV5</accession>
<keyword evidence="2" id="KW-1185">Reference proteome</keyword>
<name>U5CUV5_AMBTC</name>
<dbReference type="HOGENOM" id="CLU_1280591_0_0_1"/>
<dbReference type="Gramene" id="ERM97013">
    <property type="protein sequence ID" value="ERM97013"/>
    <property type="gene ID" value="AMTR_s03187p00005950"/>
</dbReference>